<gene>
    <name evidence="2" type="ORF">METZ01_LOCUS468569</name>
</gene>
<proteinExistence type="predicted"/>
<dbReference type="Gene3D" id="3.20.100.30">
    <property type="entry name" value="VTC, catalytic tunnel domain"/>
    <property type="match status" value="1"/>
</dbReference>
<accession>A0A383B8G9</accession>
<reference evidence="2" key="1">
    <citation type="submission" date="2018-05" db="EMBL/GenBank/DDBJ databases">
        <authorList>
            <person name="Lanie J.A."/>
            <person name="Ng W.-L."/>
            <person name="Kazmierczak K.M."/>
            <person name="Andrzejewski T.M."/>
            <person name="Davidsen T.M."/>
            <person name="Wayne K.J."/>
            <person name="Tettelin H."/>
            <person name="Glass J.I."/>
            <person name="Rusch D."/>
            <person name="Podicherti R."/>
            <person name="Tsui H.-C.T."/>
            <person name="Winkler M.E."/>
        </authorList>
    </citation>
    <scope>NUCLEOTIDE SEQUENCE</scope>
</reference>
<sequence length="162" mass="19376">RVKVRIRWYGDLYGHIQSPILEFKIRNNTLGSKVSFKLSEMFIDSELTIDSIHKQFNQLDVSSPIKEFLFSLRMTLMNGYSRKYYVSKDQKYRLTYDSDLQFISVDNYNNSFKHIIKPSNRRVLEIKYDEHMDDHASQISNYFPFRMTKSSKYVFGVDKLKL</sequence>
<dbReference type="Pfam" id="PF09359">
    <property type="entry name" value="VTC"/>
    <property type="match status" value="1"/>
</dbReference>
<feature type="non-terminal residue" evidence="2">
    <location>
        <position position="1"/>
    </location>
</feature>
<dbReference type="GO" id="GO:0006799">
    <property type="term" value="P:polyphosphate biosynthetic process"/>
    <property type="evidence" value="ECO:0007669"/>
    <property type="project" value="UniProtKB-ARBA"/>
</dbReference>
<dbReference type="EMBL" id="UINC01197966">
    <property type="protein sequence ID" value="SVE15715.1"/>
    <property type="molecule type" value="Genomic_DNA"/>
</dbReference>
<dbReference type="InterPro" id="IPR018966">
    <property type="entry name" value="VTC_domain"/>
</dbReference>
<feature type="domain" description="VTC" evidence="1">
    <location>
        <begin position="2"/>
        <end position="160"/>
    </location>
</feature>
<dbReference type="AlphaFoldDB" id="A0A383B8G9"/>
<evidence type="ECO:0000313" key="2">
    <source>
        <dbReference type="EMBL" id="SVE15715.1"/>
    </source>
</evidence>
<dbReference type="InterPro" id="IPR042267">
    <property type="entry name" value="VTC_sf"/>
</dbReference>
<evidence type="ECO:0000259" key="1">
    <source>
        <dbReference type="Pfam" id="PF09359"/>
    </source>
</evidence>
<organism evidence="2">
    <name type="scientific">marine metagenome</name>
    <dbReference type="NCBI Taxonomy" id="408172"/>
    <lineage>
        <taxon>unclassified sequences</taxon>
        <taxon>metagenomes</taxon>
        <taxon>ecological metagenomes</taxon>
    </lineage>
</organism>
<name>A0A383B8G9_9ZZZZ</name>
<protein>
    <recommendedName>
        <fullName evidence="1">VTC domain-containing protein</fullName>
    </recommendedName>
</protein>